<keyword evidence="3" id="KW-1185">Reference proteome</keyword>
<accession>A0A4P9W971</accession>
<protein>
    <submittedName>
        <fullName evidence="2">Uncharacterized protein</fullName>
    </submittedName>
</protein>
<dbReference type="EMBL" id="KZ996536">
    <property type="protein sequence ID" value="RKO88702.1"/>
    <property type="molecule type" value="Genomic_DNA"/>
</dbReference>
<evidence type="ECO:0000256" key="1">
    <source>
        <dbReference type="SAM" id="MobiDB-lite"/>
    </source>
</evidence>
<dbReference type="Proteomes" id="UP000269721">
    <property type="component" value="Unassembled WGS sequence"/>
</dbReference>
<reference evidence="3" key="1">
    <citation type="journal article" date="2018" name="Nat. Microbiol.">
        <title>Leveraging single-cell genomics to expand the fungal tree of life.</title>
        <authorList>
            <person name="Ahrendt S.R."/>
            <person name="Quandt C.A."/>
            <person name="Ciobanu D."/>
            <person name="Clum A."/>
            <person name="Salamov A."/>
            <person name="Andreopoulos B."/>
            <person name="Cheng J.F."/>
            <person name="Woyke T."/>
            <person name="Pelin A."/>
            <person name="Henrissat B."/>
            <person name="Reynolds N.K."/>
            <person name="Benny G.L."/>
            <person name="Smith M.E."/>
            <person name="James T.Y."/>
            <person name="Grigoriev I.V."/>
        </authorList>
    </citation>
    <scope>NUCLEOTIDE SEQUENCE [LARGE SCALE GENOMIC DNA]</scope>
</reference>
<dbReference type="AlphaFoldDB" id="A0A4P9W971"/>
<proteinExistence type="predicted"/>
<feature type="region of interest" description="Disordered" evidence="1">
    <location>
        <begin position="87"/>
        <end position="120"/>
    </location>
</feature>
<sequence length="120" mass="12764">MGSIVHHYSIHFHADVARGRTLIFSREVSPKLSGISKTDTITVDSHTNLSSDRVVTALLSDLVGGAHSREPAQAKHALVAEAAATQALENEDGKEAVAAPRPDEEQARNDSEEGVEVGKV</sequence>
<evidence type="ECO:0000313" key="2">
    <source>
        <dbReference type="EMBL" id="RKO88702.1"/>
    </source>
</evidence>
<name>A0A4P9W971_9FUNG</name>
<dbReference type="InterPro" id="IPR015421">
    <property type="entry name" value="PyrdxlP-dep_Trfase_major"/>
</dbReference>
<evidence type="ECO:0000313" key="3">
    <source>
        <dbReference type="Proteomes" id="UP000269721"/>
    </source>
</evidence>
<organism evidence="2 3">
    <name type="scientific">Blyttiomyces helicus</name>
    <dbReference type="NCBI Taxonomy" id="388810"/>
    <lineage>
        <taxon>Eukaryota</taxon>
        <taxon>Fungi</taxon>
        <taxon>Fungi incertae sedis</taxon>
        <taxon>Chytridiomycota</taxon>
        <taxon>Chytridiomycota incertae sedis</taxon>
        <taxon>Chytridiomycetes</taxon>
        <taxon>Chytridiomycetes incertae sedis</taxon>
        <taxon>Blyttiomyces</taxon>
    </lineage>
</organism>
<dbReference type="Gene3D" id="3.40.640.10">
    <property type="entry name" value="Type I PLP-dependent aspartate aminotransferase-like (Major domain)"/>
    <property type="match status" value="1"/>
</dbReference>
<gene>
    <name evidence="2" type="ORF">BDK51DRAFT_38570</name>
</gene>
<feature type="compositionally biased region" description="Basic and acidic residues" evidence="1">
    <location>
        <begin position="91"/>
        <end position="120"/>
    </location>
</feature>